<reference evidence="2 3" key="1">
    <citation type="journal article" date="2015" name="Proc. Natl. Acad. Sci. U.S.A.">
        <title>The resurrection genome of Boea hygrometrica: A blueprint for survival of dehydration.</title>
        <authorList>
            <person name="Xiao L."/>
            <person name="Yang G."/>
            <person name="Zhang L."/>
            <person name="Yang X."/>
            <person name="Zhao S."/>
            <person name="Ji Z."/>
            <person name="Zhou Q."/>
            <person name="Hu M."/>
            <person name="Wang Y."/>
            <person name="Chen M."/>
            <person name="Xu Y."/>
            <person name="Jin H."/>
            <person name="Xiao X."/>
            <person name="Hu G."/>
            <person name="Bao F."/>
            <person name="Hu Y."/>
            <person name="Wan P."/>
            <person name="Li L."/>
            <person name="Deng X."/>
            <person name="Kuang T."/>
            <person name="Xiang C."/>
            <person name="Zhu J.K."/>
            <person name="Oliver M.J."/>
            <person name="He Y."/>
        </authorList>
    </citation>
    <scope>NUCLEOTIDE SEQUENCE [LARGE SCALE GENOMIC DNA]</scope>
    <source>
        <strain evidence="3">cv. XS01</strain>
    </source>
</reference>
<organism evidence="2 3">
    <name type="scientific">Dorcoceras hygrometricum</name>
    <dbReference type="NCBI Taxonomy" id="472368"/>
    <lineage>
        <taxon>Eukaryota</taxon>
        <taxon>Viridiplantae</taxon>
        <taxon>Streptophyta</taxon>
        <taxon>Embryophyta</taxon>
        <taxon>Tracheophyta</taxon>
        <taxon>Spermatophyta</taxon>
        <taxon>Magnoliopsida</taxon>
        <taxon>eudicotyledons</taxon>
        <taxon>Gunneridae</taxon>
        <taxon>Pentapetalae</taxon>
        <taxon>asterids</taxon>
        <taxon>lamiids</taxon>
        <taxon>Lamiales</taxon>
        <taxon>Gesneriaceae</taxon>
        <taxon>Didymocarpoideae</taxon>
        <taxon>Trichosporeae</taxon>
        <taxon>Loxocarpinae</taxon>
        <taxon>Dorcoceras</taxon>
    </lineage>
</organism>
<keyword evidence="3" id="KW-1185">Reference proteome</keyword>
<dbReference type="EMBL" id="KV004558">
    <property type="protein sequence ID" value="KZV35524.1"/>
    <property type="molecule type" value="Genomic_DNA"/>
</dbReference>
<proteinExistence type="predicted"/>
<gene>
    <name evidence="2" type="ORF">F511_21360</name>
</gene>
<evidence type="ECO:0000313" key="2">
    <source>
        <dbReference type="EMBL" id="KZV35524.1"/>
    </source>
</evidence>
<evidence type="ECO:0000313" key="3">
    <source>
        <dbReference type="Proteomes" id="UP000250235"/>
    </source>
</evidence>
<feature type="compositionally biased region" description="Acidic residues" evidence="1">
    <location>
        <begin position="200"/>
        <end position="215"/>
    </location>
</feature>
<feature type="region of interest" description="Disordered" evidence="1">
    <location>
        <begin position="200"/>
        <end position="225"/>
    </location>
</feature>
<dbReference type="Proteomes" id="UP000250235">
    <property type="component" value="Unassembled WGS sequence"/>
</dbReference>
<protein>
    <submittedName>
        <fullName evidence="2">Uncharacterized protein</fullName>
    </submittedName>
</protein>
<evidence type="ECO:0000256" key="1">
    <source>
        <dbReference type="SAM" id="MobiDB-lite"/>
    </source>
</evidence>
<dbReference type="AlphaFoldDB" id="A0A2Z7BMG2"/>
<sequence length="325" mass="35492">MGKAALLRYLQERFEEGASGATPEAQPAPTVKKRRAPTPPIPTIEERSDPMPVIVIPEVPSSKVGPTTEMGPGRALALNLFEDSLVVSPSGVVATRFLCNMVLDRDAARLRGAINSDVVGLLAAQFAAKFTVELELEDTKARAETEIGRLRSEAANTWDLVRDRLPKLVAQFRANGYSEEEHPTPFLSMTRALDELPIDDEEETDEGDEEEDDEGATPPSPPKQYKLLSIEKPELVVPHAKSSSLSKAVARGGALGNGALSRHVSQVGLPSEEVSIKIGLMCRADRAYALKWKSHLRSCQYGIGLRFRAGRAYLICSIRLCFVLF</sequence>
<feature type="region of interest" description="Disordered" evidence="1">
    <location>
        <begin position="16"/>
        <end position="47"/>
    </location>
</feature>
<name>A0A2Z7BMG2_9LAMI</name>
<accession>A0A2Z7BMG2</accession>